<keyword evidence="5" id="KW-0539">Nucleus</keyword>
<dbReference type="PANTHER" id="PTHR34067:SF20">
    <property type="entry name" value="OS08G0206700 PROTEIN"/>
    <property type="match status" value="1"/>
</dbReference>
<feature type="region of interest" description="Disordered" evidence="6">
    <location>
        <begin position="57"/>
        <end position="78"/>
    </location>
</feature>
<protein>
    <recommendedName>
        <fullName evidence="7">MBD domain-containing protein</fullName>
    </recommendedName>
</protein>
<evidence type="ECO:0000256" key="5">
    <source>
        <dbReference type="ARBA" id="ARBA00023242"/>
    </source>
</evidence>
<reference evidence="8" key="1">
    <citation type="submission" date="2021-08" db="EMBL/GenBank/DDBJ databases">
        <title>WGS assembly of Ceratopteris richardii.</title>
        <authorList>
            <person name="Marchant D.B."/>
            <person name="Chen G."/>
            <person name="Jenkins J."/>
            <person name="Shu S."/>
            <person name="Leebens-Mack J."/>
            <person name="Grimwood J."/>
            <person name="Schmutz J."/>
            <person name="Soltis P."/>
            <person name="Soltis D."/>
            <person name="Chen Z.-H."/>
        </authorList>
    </citation>
    <scope>NUCLEOTIDE SEQUENCE</scope>
    <source>
        <strain evidence="8">Whitten #5841</strain>
        <tissue evidence="8">Leaf</tissue>
    </source>
</reference>
<dbReference type="AlphaFoldDB" id="A0A8T2U8A4"/>
<feature type="region of interest" description="Disordered" evidence="6">
    <location>
        <begin position="522"/>
        <end position="550"/>
    </location>
</feature>
<dbReference type="Proteomes" id="UP000825935">
    <property type="component" value="Chromosome 8"/>
</dbReference>
<dbReference type="GO" id="GO:0005634">
    <property type="term" value="C:nucleus"/>
    <property type="evidence" value="ECO:0007669"/>
    <property type="project" value="UniProtKB-SubCell"/>
</dbReference>
<keyword evidence="9" id="KW-1185">Reference proteome</keyword>
<dbReference type="OrthoDB" id="10072024at2759"/>
<dbReference type="InterPro" id="IPR038945">
    <property type="entry name" value="MBD13-like"/>
</dbReference>
<evidence type="ECO:0000313" key="8">
    <source>
        <dbReference type="EMBL" id="KAH7430898.1"/>
    </source>
</evidence>
<evidence type="ECO:0000313" key="9">
    <source>
        <dbReference type="Proteomes" id="UP000825935"/>
    </source>
</evidence>
<dbReference type="PROSITE" id="PS50982">
    <property type="entry name" value="MBD"/>
    <property type="match status" value="1"/>
</dbReference>
<keyword evidence="3" id="KW-0238">DNA-binding</keyword>
<organism evidence="8 9">
    <name type="scientific">Ceratopteris richardii</name>
    <name type="common">Triangle waterfern</name>
    <dbReference type="NCBI Taxonomy" id="49495"/>
    <lineage>
        <taxon>Eukaryota</taxon>
        <taxon>Viridiplantae</taxon>
        <taxon>Streptophyta</taxon>
        <taxon>Embryophyta</taxon>
        <taxon>Tracheophyta</taxon>
        <taxon>Polypodiopsida</taxon>
        <taxon>Polypodiidae</taxon>
        <taxon>Polypodiales</taxon>
        <taxon>Pteridineae</taxon>
        <taxon>Pteridaceae</taxon>
        <taxon>Parkerioideae</taxon>
        <taxon>Ceratopteris</taxon>
    </lineage>
</organism>
<evidence type="ECO:0000259" key="7">
    <source>
        <dbReference type="PROSITE" id="PS50982"/>
    </source>
</evidence>
<dbReference type="SUPFAM" id="SSF54171">
    <property type="entry name" value="DNA-binding domain"/>
    <property type="match status" value="1"/>
</dbReference>
<dbReference type="InterPro" id="IPR016177">
    <property type="entry name" value="DNA-bd_dom_sf"/>
</dbReference>
<comment type="caution">
    <text evidence="8">The sequence shown here is derived from an EMBL/GenBank/DDBJ whole genome shotgun (WGS) entry which is preliminary data.</text>
</comment>
<evidence type="ECO:0000256" key="2">
    <source>
        <dbReference type="ARBA" id="ARBA00023015"/>
    </source>
</evidence>
<dbReference type="PANTHER" id="PTHR34067">
    <property type="entry name" value="OS04G0193200 PROTEIN"/>
    <property type="match status" value="1"/>
</dbReference>
<evidence type="ECO:0000256" key="4">
    <source>
        <dbReference type="ARBA" id="ARBA00023163"/>
    </source>
</evidence>
<accession>A0A8T2U8A4</accession>
<evidence type="ECO:0000256" key="3">
    <source>
        <dbReference type="ARBA" id="ARBA00023125"/>
    </source>
</evidence>
<keyword evidence="4" id="KW-0804">Transcription</keyword>
<name>A0A8T2U8A4_CERRI</name>
<keyword evidence="2" id="KW-0805">Transcription regulation</keyword>
<dbReference type="EMBL" id="CM035413">
    <property type="protein sequence ID" value="KAH7430898.1"/>
    <property type="molecule type" value="Genomic_DNA"/>
</dbReference>
<feature type="domain" description="MBD" evidence="7">
    <location>
        <begin position="225"/>
        <end position="302"/>
    </location>
</feature>
<sequence length="900" mass="100811">MLQQNPEYKDLPLHRIHSRRLSAKDFDFHAPTTASDVFTTLSKIEPHVLHTTASLTHQSTIHQNEPGNHQPPHETTPSELATTIWPPNTTNYWFPNWKELFHGFVVTQKAEPKPSSVSSCEQSRGILQQNSGLNSQYFGSHQSICFGSNNNMITPLHSNSSSFQFTSSQSVCVLDPSIPSFPISINQEDVAHRSALPVLFDNDQAKIRDFGKTYGSSTQTPRDMMNGSIGHPPWLPQGWSIESRIRRTGVNAGKLRKYFRHLASGRRFRSRKDVLHFISTGKCRMKKQSKGKNVLKLSMDDSIRLSYSRKKLKIPEGSKGLFQGTEYTNSTNTANLSFLGHSEPTLHDDIRDPCKQLNLLCSTSSVIHSTGDVLAQERGHKLMVKRKDMPVLSKDCEDKQGSKDLQWLTKPVIAKSCIPLNQEGITLYYNSPTVEKEKADERNAKQFNLIEQKDQRTSQLGKEIQAAQDSVIQMSKEIQATAEKLSQEILKAQKDVKLDNGMKISKENSDFLSANDLDYSKTSKTSGAISRPKDTRSIEHQASSPPGVTQDIRQRITHLPTAPECNTFGFIQWPISMPDIRNEGQFVLQAVTQWPKSCLISLPAYPLHASPSVMMHPEMQMAMIAHAVMENTAFVAKNHHEVITSAIGSSQEASTKRVQMPAVDVERTEASTSLTEDSLQPVAGHGAFFCHKGNMSSQLPSTSANKHIEMVESCTTTQAVTNKTTDDMHTNVRTLLDNKLKQSGANDPEATKTSVHSIVLPDGNHDISVERYSPLLFSTNGYKAHEDNEVLVGEICTSIHQISHQTDNACSSFEIRGLQRMIDEKESMKQQQMDEIMAKRLRRKKFSAVLNPKLDLSRLSPSLTTRQRAKVVERMKARHARELLAALGKHICRKAVRRKV</sequence>
<comment type="subcellular location">
    <subcellularLocation>
        <location evidence="1">Nucleus</location>
    </subcellularLocation>
</comment>
<evidence type="ECO:0000256" key="6">
    <source>
        <dbReference type="SAM" id="MobiDB-lite"/>
    </source>
</evidence>
<dbReference type="GO" id="GO:0003677">
    <property type="term" value="F:DNA binding"/>
    <property type="evidence" value="ECO:0007669"/>
    <property type="project" value="UniProtKB-KW"/>
</dbReference>
<evidence type="ECO:0000256" key="1">
    <source>
        <dbReference type="ARBA" id="ARBA00004123"/>
    </source>
</evidence>
<proteinExistence type="predicted"/>
<dbReference type="Gene3D" id="3.30.890.10">
    <property type="entry name" value="Methyl-cpg-binding Protein 2, Chain A"/>
    <property type="match status" value="1"/>
</dbReference>
<gene>
    <name evidence="8" type="ORF">KP509_08G019600</name>
</gene>
<dbReference type="InterPro" id="IPR001739">
    <property type="entry name" value="Methyl_CpG_DNA-bd"/>
</dbReference>